<organism evidence="1 2">
    <name type="scientific">Periconia digitata</name>
    <dbReference type="NCBI Taxonomy" id="1303443"/>
    <lineage>
        <taxon>Eukaryota</taxon>
        <taxon>Fungi</taxon>
        <taxon>Dikarya</taxon>
        <taxon>Ascomycota</taxon>
        <taxon>Pezizomycotina</taxon>
        <taxon>Dothideomycetes</taxon>
        <taxon>Pleosporomycetidae</taxon>
        <taxon>Pleosporales</taxon>
        <taxon>Massarineae</taxon>
        <taxon>Periconiaceae</taxon>
        <taxon>Periconia</taxon>
    </lineage>
</organism>
<keyword evidence="2" id="KW-1185">Reference proteome</keyword>
<reference evidence="1" key="1">
    <citation type="submission" date="2023-01" db="EMBL/GenBank/DDBJ databases">
        <authorList>
            <person name="Van Ghelder C."/>
            <person name="Rancurel C."/>
        </authorList>
    </citation>
    <scope>NUCLEOTIDE SEQUENCE</scope>
    <source>
        <strain evidence="1">CNCM I-4278</strain>
    </source>
</reference>
<sequence>MSTLVLCIQPTIILNRNLRLHPVLIHSERAVLPYQMPLLLVVRRGLARNDRLPGYLPFNDRPANSLQYNEGGSCVSWFRNRIATIFSPSVVQKLSEFGVRWFSPILTFCKVMIWMTVFRIAASISSKGYVFCHVVLSPYCVRFVMYSAAACSESVAPNMLQYASNESRSVNSLRTALKPVMAPLCIQMCRPNTNG</sequence>
<dbReference type="AlphaFoldDB" id="A0A9W4TZ65"/>
<comment type="caution">
    <text evidence="1">The sequence shown here is derived from an EMBL/GenBank/DDBJ whole genome shotgun (WGS) entry which is preliminary data.</text>
</comment>
<name>A0A9W4TZ65_9PLEO</name>
<accession>A0A9W4TZ65</accession>
<protein>
    <submittedName>
        <fullName evidence="1">Uncharacterized protein</fullName>
    </submittedName>
</protein>
<evidence type="ECO:0000313" key="1">
    <source>
        <dbReference type="EMBL" id="CAI6230697.1"/>
    </source>
</evidence>
<gene>
    <name evidence="1" type="ORF">PDIGIT_LOCUS203</name>
</gene>
<evidence type="ECO:0000313" key="2">
    <source>
        <dbReference type="Proteomes" id="UP001152607"/>
    </source>
</evidence>
<proteinExistence type="predicted"/>
<dbReference type="EMBL" id="CAOQHR010000001">
    <property type="protein sequence ID" value="CAI6230697.1"/>
    <property type="molecule type" value="Genomic_DNA"/>
</dbReference>
<dbReference type="Proteomes" id="UP001152607">
    <property type="component" value="Unassembled WGS sequence"/>
</dbReference>